<accession>A3ZYW0</accession>
<sequence length="556" mass="60596">MPWIPPRLLATLFALSLSFCSFPVFAESLHAIEGGVAQEVRFDGLAWKSTESGLQGHGIGTVAWANRSIIGPDATVRVRLSLNELDHTAASISFGYGNQFGFDGKEQALFVQGPAFGNATTYLGPAKSKIQPNQTFLCELKSDQGRLQILIDGEEVYEGPLAQPLGSIGLRPWRSSMTVQEFTLAGDLGAGNWLPSTQGQEITVPTIDISDDAARQVVVARGTKDVYQGHPTTLLMPDGKTIFAAWTYNHGGACGPLKRSDDGGLTWSELIDVPDNWRTVRNCPCLHRLVDPAGVARLFVFAGNGNMVQSISLDEGQTWSEMKPNGLRCVVAPITILPIAGGKRHLALYHRGAGDKDRPPLQLWQSISEDGGLTWGDERMVAAVEGANPCEPFLLRSPDGKQIMCLIRENASRLNTLVMVSNDEGETWSDPQEVNSALTGHRHCARYTEDGRLLIVFRDVAKLSPTYGHFVGWVGSYDDILAGKAGEYRVRLLKHHGRKLDTGYPGLERLPDGTFVATTYVGYRPREKNSVVAVRFRIEETDRIAAEASPGNATGK</sequence>
<dbReference type="RefSeq" id="WP_002651563.1">
    <property type="nucleotide sequence ID" value="NZ_CH672376.1"/>
</dbReference>
<name>A3ZYW0_9BACT</name>
<dbReference type="Proteomes" id="UP000004358">
    <property type="component" value="Unassembled WGS sequence"/>
</dbReference>
<keyword evidence="1" id="KW-0732">Signal</keyword>
<dbReference type="eggNOG" id="COG4409">
    <property type="taxonomic scope" value="Bacteria"/>
</dbReference>
<dbReference type="InterPro" id="IPR036278">
    <property type="entry name" value="Sialidase_sf"/>
</dbReference>
<evidence type="ECO:0000256" key="1">
    <source>
        <dbReference type="SAM" id="SignalP"/>
    </source>
</evidence>
<comment type="caution">
    <text evidence="3">The sequence shown here is derived from an EMBL/GenBank/DDBJ whole genome shotgun (WGS) entry which is preliminary data.</text>
</comment>
<feature type="signal peptide" evidence="1">
    <location>
        <begin position="1"/>
        <end position="26"/>
    </location>
</feature>
<feature type="chain" id="PRO_5002665437" evidence="1">
    <location>
        <begin position="27"/>
        <end position="556"/>
    </location>
</feature>
<evidence type="ECO:0000313" key="3">
    <source>
        <dbReference type="EMBL" id="EAQ78321.1"/>
    </source>
</evidence>
<dbReference type="InterPro" id="IPR011040">
    <property type="entry name" value="Sialidase"/>
</dbReference>
<protein>
    <submittedName>
        <fullName evidence="3">Prabable sialidase</fullName>
    </submittedName>
</protein>
<feature type="domain" description="Sialidase" evidence="2">
    <location>
        <begin position="310"/>
        <end position="457"/>
    </location>
</feature>
<proteinExistence type="predicted"/>
<dbReference type="STRING" id="314230.DSM3645_18331"/>
<dbReference type="SUPFAM" id="SSF50939">
    <property type="entry name" value="Sialidases"/>
    <property type="match status" value="1"/>
</dbReference>
<dbReference type="Gene3D" id="2.120.10.10">
    <property type="match status" value="1"/>
</dbReference>
<gene>
    <name evidence="3" type="ORF">DSM3645_18331</name>
</gene>
<dbReference type="HOGENOM" id="CLU_489728_0_0_0"/>
<organism evidence="3 4">
    <name type="scientific">Blastopirellula marina DSM 3645</name>
    <dbReference type="NCBI Taxonomy" id="314230"/>
    <lineage>
        <taxon>Bacteria</taxon>
        <taxon>Pseudomonadati</taxon>
        <taxon>Planctomycetota</taxon>
        <taxon>Planctomycetia</taxon>
        <taxon>Pirellulales</taxon>
        <taxon>Pirellulaceae</taxon>
        <taxon>Blastopirellula</taxon>
    </lineage>
</organism>
<evidence type="ECO:0000259" key="2">
    <source>
        <dbReference type="Pfam" id="PF13088"/>
    </source>
</evidence>
<reference evidence="3 4" key="1">
    <citation type="submission" date="2006-02" db="EMBL/GenBank/DDBJ databases">
        <authorList>
            <person name="Amann R."/>
            <person name="Ferriera S."/>
            <person name="Johnson J."/>
            <person name="Kravitz S."/>
            <person name="Halpern A."/>
            <person name="Remington K."/>
            <person name="Beeson K."/>
            <person name="Tran B."/>
            <person name="Rogers Y.-H."/>
            <person name="Friedman R."/>
            <person name="Venter J.C."/>
        </authorList>
    </citation>
    <scope>NUCLEOTIDE SEQUENCE [LARGE SCALE GENOMIC DNA]</scope>
    <source>
        <strain evidence="3 4">DSM 3645</strain>
    </source>
</reference>
<dbReference type="CDD" id="cd15482">
    <property type="entry name" value="Sialidase_non-viral"/>
    <property type="match status" value="1"/>
</dbReference>
<dbReference type="EMBL" id="AANZ01000022">
    <property type="protein sequence ID" value="EAQ78321.1"/>
    <property type="molecule type" value="Genomic_DNA"/>
</dbReference>
<evidence type="ECO:0000313" key="4">
    <source>
        <dbReference type="Proteomes" id="UP000004358"/>
    </source>
</evidence>
<dbReference type="AlphaFoldDB" id="A3ZYW0"/>
<dbReference type="PANTHER" id="PTHR43752">
    <property type="entry name" value="BNR/ASP-BOX REPEAT FAMILY PROTEIN"/>
    <property type="match status" value="1"/>
</dbReference>
<dbReference type="Pfam" id="PF13088">
    <property type="entry name" value="BNR_2"/>
    <property type="match status" value="1"/>
</dbReference>
<dbReference type="PANTHER" id="PTHR43752:SF2">
    <property type="entry name" value="BNR_ASP-BOX REPEAT FAMILY PROTEIN"/>
    <property type="match status" value="1"/>
</dbReference>